<feature type="signal peptide" evidence="1">
    <location>
        <begin position="1"/>
        <end position="18"/>
    </location>
</feature>
<keyword evidence="3" id="KW-1185">Reference proteome</keyword>
<dbReference type="EMBL" id="CP115543">
    <property type="protein sequence ID" value="WNH50136.1"/>
    <property type="molecule type" value="Genomic_DNA"/>
</dbReference>
<dbReference type="PROSITE" id="PS51257">
    <property type="entry name" value="PROKAR_LIPOPROTEIN"/>
    <property type="match status" value="1"/>
</dbReference>
<organism evidence="2 3">
    <name type="scientific">Stenotrophomonas aracearum</name>
    <dbReference type="NCBI Taxonomy" id="3003272"/>
    <lineage>
        <taxon>Bacteria</taxon>
        <taxon>Pseudomonadati</taxon>
        <taxon>Pseudomonadota</taxon>
        <taxon>Gammaproteobacteria</taxon>
        <taxon>Lysobacterales</taxon>
        <taxon>Lysobacteraceae</taxon>
        <taxon>Stenotrophomonas</taxon>
    </lineage>
</organism>
<sequence length="145" mass="15786">MKKLIAVAVLGLTLAGCATGRLTSAERLDLYRAHAGPPQNSMPYFGTLSGWTELGDSALAVWTRPSEAYLMELRGPCYGLSYATAIGLTSRTGQVSARFDKVLIRDPNQGPSVPCFIGSIRKLDIKALRASEQEMRQAQVEEREP</sequence>
<name>A0ABY9YH29_9GAMM</name>
<dbReference type="Pfam" id="PF20101">
    <property type="entry name" value="DUF6491"/>
    <property type="match status" value="1"/>
</dbReference>
<dbReference type="InterPro" id="IPR045500">
    <property type="entry name" value="DUF6491"/>
</dbReference>
<evidence type="ECO:0000313" key="3">
    <source>
        <dbReference type="Proteomes" id="UP001305421"/>
    </source>
</evidence>
<dbReference type="Proteomes" id="UP001305421">
    <property type="component" value="Chromosome"/>
</dbReference>
<evidence type="ECO:0000313" key="2">
    <source>
        <dbReference type="EMBL" id="WNH50136.1"/>
    </source>
</evidence>
<protein>
    <submittedName>
        <fullName evidence="2">DUF6491 family protein</fullName>
    </submittedName>
</protein>
<keyword evidence="1" id="KW-0732">Signal</keyword>
<dbReference type="RefSeq" id="WP_311184333.1">
    <property type="nucleotide sequence ID" value="NZ_CP115543.1"/>
</dbReference>
<evidence type="ECO:0000256" key="1">
    <source>
        <dbReference type="SAM" id="SignalP"/>
    </source>
</evidence>
<accession>A0ABY9YH29</accession>
<reference evidence="2 3" key="1">
    <citation type="submission" date="2022-12" db="EMBL/GenBank/DDBJ databases">
        <title>Two new species, Stenotrophomonas aracearum and Stenotrophomonas oahuensis, isolated from Anthurium (Araceae family) in Hawaii.</title>
        <authorList>
            <person name="Chunag S.C."/>
            <person name="Dobhal S."/>
            <person name="Alvarez A."/>
            <person name="Arif M."/>
        </authorList>
    </citation>
    <scope>NUCLEOTIDE SEQUENCE [LARGE SCALE GENOMIC DNA]</scope>
    <source>
        <strain evidence="2 3">A5588</strain>
    </source>
</reference>
<gene>
    <name evidence="2" type="ORF">PDM28_07565</name>
</gene>
<feature type="chain" id="PRO_5045269524" evidence="1">
    <location>
        <begin position="19"/>
        <end position="145"/>
    </location>
</feature>
<proteinExistence type="predicted"/>